<proteinExistence type="predicted"/>
<reference evidence="2" key="1">
    <citation type="journal article" date="2023" name="Hortic. Res.">
        <title>A chromosome-level phased genome enabling allele-level studies in sweet orange: a case study on citrus Huanglongbing tolerance.</title>
        <authorList>
            <person name="Wu B."/>
            <person name="Yu Q."/>
            <person name="Deng Z."/>
            <person name="Duan Y."/>
            <person name="Luo F."/>
            <person name="Gmitter F. Jr."/>
        </authorList>
    </citation>
    <scope>NUCLEOTIDE SEQUENCE [LARGE SCALE GENOMIC DNA]</scope>
    <source>
        <strain evidence="2">cv. Valencia</strain>
    </source>
</reference>
<comment type="caution">
    <text evidence="1">The sequence shown here is derived from an EMBL/GenBank/DDBJ whole genome shotgun (WGS) entry which is preliminary data.</text>
</comment>
<accession>A0ACB8IGL3</accession>
<keyword evidence="1" id="KW-0695">RNA-directed DNA polymerase</keyword>
<dbReference type="Proteomes" id="UP000829398">
    <property type="component" value="Chromosome 8"/>
</dbReference>
<keyword evidence="2" id="KW-1185">Reference proteome</keyword>
<evidence type="ECO:0000313" key="1">
    <source>
        <dbReference type="EMBL" id="KAH9696158.1"/>
    </source>
</evidence>
<keyword evidence="1" id="KW-0808">Transferase</keyword>
<sequence>MAALIKNNTWKLVPKPKDKRTVGCKWVFTVKYKADGSVDRYKARLVAKGFTQTYGVDYLETFALVAKLNTVRILLSLAANLDWPLNQLDIKNAFLNGELEEEVYMDMPPGFEEKGPAGRVCRLKRSLYGLKQSPRAWFDRFGKVLKNYGYSQGQADHTMFYKRSKEGKLAILIVYVDDIILTGDDKEELEGLKEKLACEFEIKDLGPLRYFLGMEVARTTKGILVTQRKYTLDLLKDTGMIDCKPAATPVEPNSKLGLEENSAPVERGRYQRLVGRLIYLSHTRPDIAFAVSLVSQFMHSPREAHLVAVNRILQYLKSTPGKGLYFEKGEKRNVEAFVDADWAGNIMDRKSTTGYCTKVWGNLVTWRSKKQTVVARSSAEAEFRALAHAVCELMWIERVLKELQLIKNSPMQLYCDNKAAINIAHNPVHHDRTKHVEVDRHFIKEKLETGVICLVYIPTGQQTADMLTKGIPGHKFEEFVCKLGMKNIYAPA</sequence>
<protein>
    <submittedName>
        <fullName evidence="1">Reverse transcriptase Ty1/copia-type domain-containing protein</fullName>
    </submittedName>
</protein>
<organism evidence="1 2">
    <name type="scientific">Citrus sinensis</name>
    <name type="common">Sweet orange</name>
    <name type="synonym">Citrus aurantium var. sinensis</name>
    <dbReference type="NCBI Taxonomy" id="2711"/>
    <lineage>
        <taxon>Eukaryota</taxon>
        <taxon>Viridiplantae</taxon>
        <taxon>Streptophyta</taxon>
        <taxon>Embryophyta</taxon>
        <taxon>Tracheophyta</taxon>
        <taxon>Spermatophyta</taxon>
        <taxon>Magnoliopsida</taxon>
        <taxon>eudicotyledons</taxon>
        <taxon>Gunneridae</taxon>
        <taxon>Pentapetalae</taxon>
        <taxon>rosids</taxon>
        <taxon>malvids</taxon>
        <taxon>Sapindales</taxon>
        <taxon>Rutaceae</taxon>
        <taxon>Aurantioideae</taxon>
        <taxon>Citrus</taxon>
    </lineage>
</organism>
<gene>
    <name evidence="1" type="ORF">KPL71_023069</name>
</gene>
<keyword evidence="1" id="KW-0548">Nucleotidyltransferase</keyword>
<dbReference type="EMBL" id="CM039177">
    <property type="protein sequence ID" value="KAH9696158.1"/>
    <property type="molecule type" value="Genomic_DNA"/>
</dbReference>
<evidence type="ECO:0000313" key="2">
    <source>
        <dbReference type="Proteomes" id="UP000829398"/>
    </source>
</evidence>
<name>A0ACB8IGL3_CITSI</name>